<name>A0A1C7I9V7_9FIRM</name>
<dbReference type="KEGG" id="byl:A4V09_12195"/>
<accession>A0A1C7I9V7</accession>
<keyword evidence="2" id="KW-1185">Reference proteome</keyword>
<dbReference type="GeneID" id="75055051"/>
<dbReference type="Proteomes" id="UP000092574">
    <property type="component" value="Chromosome"/>
</dbReference>
<dbReference type="EMBL" id="CP015405">
    <property type="protein sequence ID" value="ANU76460.1"/>
    <property type="molecule type" value="Genomic_DNA"/>
</dbReference>
<evidence type="ECO:0000313" key="2">
    <source>
        <dbReference type="Proteomes" id="UP000092574"/>
    </source>
</evidence>
<proteinExistence type="predicted"/>
<dbReference type="OrthoDB" id="1971573at2"/>
<organism evidence="1 2">
    <name type="scientific">Blautia pseudococcoides</name>
    <dbReference type="NCBI Taxonomy" id="1796616"/>
    <lineage>
        <taxon>Bacteria</taxon>
        <taxon>Bacillati</taxon>
        <taxon>Bacillota</taxon>
        <taxon>Clostridia</taxon>
        <taxon>Lachnospirales</taxon>
        <taxon>Lachnospiraceae</taxon>
        <taxon>Blautia</taxon>
    </lineage>
</organism>
<dbReference type="AlphaFoldDB" id="A0A1C7I9V7"/>
<reference evidence="1" key="1">
    <citation type="submission" date="2017-04" db="EMBL/GenBank/DDBJ databases">
        <title>Complete Genome Sequences of Twelve Strains of a Stable Defined Moderately Diverse Mouse Microbiota 2 (sDMDMm2).</title>
        <authorList>
            <person name="Uchimura Y."/>
            <person name="Wyss M."/>
            <person name="Brugiroux S."/>
            <person name="Limenitakis J.P."/>
            <person name="Stecher B."/>
            <person name="McCoy K.D."/>
            <person name="Macpherson A.J."/>
        </authorList>
    </citation>
    <scope>NUCLEOTIDE SEQUENCE</scope>
    <source>
        <strain evidence="1">YL58</strain>
    </source>
</reference>
<sequence length="71" mass="8161">MIGTLMNNGRTCVLKENGGSKKIPVHPEQYVYVQVSNAWIPAILKYSGERQNWYFEYLPKLPVNGCRVMTK</sequence>
<dbReference type="RefSeq" id="WP_018596279.1">
    <property type="nucleotide sequence ID" value="NZ_CP015405.2"/>
</dbReference>
<evidence type="ECO:0000313" key="1">
    <source>
        <dbReference type="EMBL" id="ANU76460.1"/>
    </source>
</evidence>
<protein>
    <submittedName>
        <fullName evidence="1">Uncharacterized protein</fullName>
    </submittedName>
</protein>
<gene>
    <name evidence="1" type="ORF">A4V09_12195</name>
</gene>